<organism evidence="2">
    <name type="scientific">uncultured Gemmatimonadota bacterium</name>
    <dbReference type="NCBI Taxonomy" id="203437"/>
    <lineage>
        <taxon>Bacteria</taxon>
        <taxon>Pseudomonadati</taxon>
        <taxon>Gemmatimonadota</taxon>
        <taxon>environmental samples</taxon>
    </lineage>
</organism>
<proteinExistence type="predicted"/>
<dbReference type="PANTHER" id="PTHR43162:SF1">
    <property type="entry name" value="PRESTALK A DIFFERENTIATION PROTEIN A"/>
    <property type="match status" value="1"/>
</dbReference>
<dbReference type="InterPro" id="IPR008030">
    <property type="entry name" value="NmrA-like"/>
</dbReference>
<dbReference type="PANTHER" id="PTHR43162">
    <property type="match status" value="1"/>
</dbReference>
<sequence length="293" mass="31902">MQHLILGGTGTAGGAVARELLARGESVRILTRTPEKARGLPQGAEPAVGDLRDPGCYHRVFSGFDTLFLLNGVSETELQEGLAGVNEARRAGAARIVYLSVHDAEKGPHIPHIASKLAIEEAIRRSGIPYTILRPNNFYQNDYWFRDAIVEHGVYPQPIGDAGISRVDVRDIAEAGANALTRSGFENRSFALVGPEPLTGAECARAYSEVFGREVRYAGNDLQAWAREAGKMLPPWMVYDFALMYALFQDRGLHASAEQVAETERIVGHLPRAFGDFVQETATVWTRVAAGVG</sequence>
<gene>
    <name evidence="2" type="ORF">AVDCRST_MAG68-105</name>
</gene>
<dbReference type="EMBL" id="CADCTW010000009">
    <property type="protein sequence ID" value="CAA9297307.1"/>
    <property type="molecule type" value="Genomic_DNA"/>
</dbReference>
<dbReference type="AlphaFoldDB" id="A0A6J4K887"/>
<dbReference type="Pfam" id="PF05368">
    <property type="entry name" value="NmrA"/>
    <property type="match status" value="1"/>
</dbReference>
<protein>
    <recommendedName>
        <fullName evidence="1">NmrA-like domain-containing protein</fullName>
    </recommendedName>
</protein>
<dbReference type="InterPro" id="IPR036291">
    <property type="entry name" value="NAD(P)-bd_dom_sf"/>
</dbReference>
<dbReference type="Gene3D" id="3.90.25.10">
    <property type="entry name" value="UDP-galactose 4-epimerase, domain 1"/>
    <property type="match status" value="1"/>
</dbReference>
<dbReference type="SUPFAM" id="SSF51735">
    <property type="entry name" value="NAD(P)-binding Rossmann-fold domains"/>
    <property type="match status" value="1"/>
</dbReference>
<feature type="domain" description="NmrA-like" evidence="1">
    <location>
        <begin position="4"/>
        <end position="251"/>
    </location>
</feature>
<evidence type="ECO:0000259" key="1">
    <source>
        <dbReference type="Pfam" id="PF05368"/>
    </source>
</evidence>
<reference evidence="2" key="1">
    <citation type="submission" date="2020-02" db="EMBL/GenBank/DDBJ databases">
        <authorList>
            <person name="Meier V. D."/>
        </authorList>
    </citation>
    <scope>NUCLEOTIDE SEQUENCE</scope>
    <source>
        <strain evidence="2">AVDCRST_MAG68</strain>
    </source>
</reference>
<dbReference type="InterPro" id="IPR051604">
    <property type="entry name" value="Ergot_Alk_Oxidoreductase"/>
</dbReference>
<name>A0A6J4K887_9BACT</name>
<evidence type="ECO:0000313" key="2">
    <source>
        <dbReference type="EMBL" id="CAA9297307.1"/>
    </source>
</evidence>
<accession>A0A6J4K887</accession>
<dbReference type="Gene3D" id="3.40.50.720">
    <property type="entry name" value="NAD(P)-binding Rossmann-like Domain"/>
    <property type="match status" value="1"/>
</dbReference>